<name>A0A8S1B230_ARCPL</name>
<dbReference type="GO" id="GO:0005654">
    <property type="term" value="C:nucleoplasm"/>
    <property type="evidence" value="ECO:0007669"/>
    <property type="project" value="TreeGrafter"/>
</dbReference>
<gene>
    <name evidence="9" type="ORF">APLA_LOCUS13404</name>
</gene>
<dbReference type="GO" id="GO:0005681">
    <property type="term" value="C:spliceosomal complex"/>
    <property type="evidence" value="ECO:0007669"/>
    <property type="project" value="UniProtKB-KW"/>
</dbReference>
<comment type="function">
    <text evidence="7">As a component of the minor spliceosome, involved in the splicing of U12-type introns in pre-mRNAs.</text>
</comment>
<dbReference type="SUPFAM" id="SSF54928">
    <property type="entry name" value="RNA-binding domain, RBD"/>
    <property type="match status" value="1"/>
</dbReference>
<dbReference type="InterPro" id="IPR035979">
    <property type="entry name" value="RBD_domain_sf"/>
</dbReference>
<evidence type="ECO:0000256" key="4">
    <source>
        <dbReference type="ARBA" id="ARBA00022728"/>
    </source>
</evidence>
<dbReference type="PANTHER" id="PTHR20957:SF0">
    <property type="entry name" value="RNA-BINDING PROTEIN 48"/>
    <property type="match status" value="1"/>
</dbReference>
<evidence type="ECO:0000256" key="6">
    <source>
        <dbReference type="ARBA" id="ARBA00023187"/>
    </source>
</evidence>
<dbReference type="PANTHER" id="PTHR20957">
    <property type="entry name" value="RNA-BINDING PROTEIN 48"/>
    <property type="match status" value="1"/>
</dbReference>
<keyword evidence="6" id="KW-0508">mRNA splicing</keyword>
<organism evidence="9 10">
    <name type="scientific">Arctia plantaginis</name>
    <name type="common">Wood tiger moth</name>
    <name type="synonym">Phalaena plantaginis</name>
    <dbReference type="NCBI Taxonomy" id="874455"/>
    <lineage>
        <taxon>Eukaryota</taxon>
        <taxon>Metazoa</taxon>
        <taxon>Ecdysozoa</taxon>
        <taxon>Arthropoda</taxon>
        <taxon>Hexapoda</taxon>
        <taxon>Insecta</taxon>
        <taxon>Pterygota</taxon>
        <taxon>Neoptera</taxon>
        <taxon>Endopterygota</taxon>
        <taxon>Lepidoptera</taxon>
        <taxon>Glossata</taxon>
        <taxon>Ditrysia</taxon>
        <taxon>Noctuoidea</taxon>
        <taxon>Erebidae</taxon>
        <taxon>Arctiinae</taxon>
        <taxon>Arctia</taxon>
    </lineage>
</organism>
<evidence type="ECO:0000256" key="3">
    <source>
        <dbReference type="ARBA" id="ARBA00022664"/>
    </source>
</evidence>
<evidence type="ECO:0000256" key="7">
    <source>
        <dbReference type="ARBA" id="ARBA00035004"/>
    </source>
</evidence>
<dbReference type="GO" id="GO:0003723">
    <property type="term" value="F:RNA binding"/>
    <property type="evidence" value="ECO:0007669"/>
    <property type="project" value="UniProtKB-KW"/>
</dbReference>
<protein>
    <recommendedName>
        <fullName evidence="2">RNA-binding protein 48</fullName>
    </recommendedName>
</protein>
<evidence type="ECO:0000256" key="8">
    <source>
        <dbReference type="SAM" id="Coils"/>
    </source>
</evidence>
<dbReference type="CDD" id="cd12442">
    <property type="entry name" value="RRM_RBM48"/>
    <property type="match status" value="1"/>
</dbReference>
<comment type="caution">
    <text evidence="9">The sequence shown here is derived from an EMBL/GenBank/DDBJ whole genome shotgun (WGS) entry which is preliminary data.</text>
</comment>
<evidence type="ECO:0000256" key="5">
    <source>
        <dbReference type="ARBA" id="ARBA00022884"/>
    </source>
</evidence>
<dbReference type="EMBL" id="CADEBC010000553">
    <property type="protein sequence ID" value="CAB3252256.1"/>
    <property type="molecule type" value="Genomic_DNA"/>
</dbReference>
<dbReference type="InterPro" id="IPR039599">
    <property type="entry name" value="RBM48"/>
</dbReference>
<evidence type="ECO:0000256" key="1">
    <source>
        <dbReference type="ARBA" id="ARBA00006938"/>
    </source>
</evidence>
<evidence type="ECO:0000256" key="2">
    <source>
        <dbReference type="ARBA" id="ARBA00015189"/>
    </source>
</evidence>
<reference evidence="9 10" key="1">
    <citation type="submission" date="2020-04" db="EMBL/GenBank/DDBJ databases">
        <authorList>
            <person name="Wallbank WR R."/>
            <person name="Pardo Diaz C."/>
            <person name="Kozak K."/>
            <person name="Martin S."/>
            <person name="Jiggins C."/>
            <person name="Moest M."/>
            <person name="Warren A I."/>
            <person name="Byers J.R.P. K."/>
            <person name="Montejo-Kovacevich G."/>
            <person name="Yen C E."/>
        </authorList>
    </citation>
    <scope>NUCLEOTIDE SEQUENCE [LARGE SCALE GENOMIC DNA]</scope>
</reference>
<evidence type="ECO:0000313" key="9">
    <source>
        <dbReference type="EMBL" id="CAB3252256.1"/>
    </source>
</evidence>
<keyword evidence="8" id="KW-0175">Coiled coil</keyword>
<dbReference type="Proteomes" id="UP000494106">
    <property type="component" value="Unassembled WGS sequence"/>
</dbReference>
<proteinExistence type="inferred from homology"/>
<feature type="coiled-coil region" evidence="8">
    <location>
        <begin position="130"/>
        <end position="164"/>
    </location>
</feature>
<evidence type="ECO:0000313" key="10">
    <source>
        <dbReference type="Proteomes" id="UP000494106"/>
    </source>
</evidence>
<dbReference type="GO" id="GO:0006397">
    <property type="term" value="P:mRNA processing"/>
    <property type="evidence" value="ECO:0007669"/>
    <property type="project" value="UniProtKB-KW"/>
</dbReference>
<accession>A0A8S1B230</accession>
<dbReference type="GO" id="GO:0008380">
    <property type="term" value="P:RNA splicing"/>
    <property type="evidence" value="ECO:0007669"/>
    <property type="project" value="UniProtKB-KW"/>
</dbReference>
<keyword evidence="4" id="KW-0747">Spliceosome</keyword>
<keyword evidence="10" id="KW-1185">Reference proteome</keyword>
<dbReference type="AlphaFoldDB" id="A0A8S1B230"/>
<comment type="similarity">
    <text evidence="1">Belongs to the RBM48 family.</text>
</comment>
<dbReference type="OrthoDB" id="78358at2759"/>
<keyword evidence="5" id="KW-0694">RNA-binding</keyword>
<sequence>MSNENNQPKLLPHHEQKELCTSRAPYRQGRKLTAVKVYTINNESKHLLIFGVPSLNLRQETKALFMKFGKILQFNKTEHPSEQFTETFHAVYDTINSARIAKKMLDTKNYYGGNLHICYAPEMETVEDVREKMLLRRKQVIGRLKNLEREAELSRQVIENKVEERLHDIRRDILGKDGNAESIEKMNMGTENTIIFGKRKMDDIKKKYIKKHKLSDKIVSISNSEVKYTKTNDIVSNNSDGNSESAILNAGPSTTDKRLNDVEVIDFTSPHTEVLSNINEALNYNNFGTEIIKKVPYKPVNRIKFNVNKKS</sequence>
<dbReference type="InterPro" id="IPR034264">
    <property type="entry name" value="RBM48_RRM"/>
</dbReference>
<keyword evidence="3" id="KW-0507">mRNA processing</keyword>